<protein>
    <submittedName>
        <fullName evidence="1">Uncharacterized protein</fullName>
    </submittedName>
</protein>
<proteinExistence type="predicted"/>
<evidence type="ECO:0000313" key="1">
    <source>
        <dbReference type="EMBL" id="KAJ8888877.1"/>
    </source>
</evidence>
<dbReference type="Proteomes" id="UP001159363">
    <property type="component" value="Chromosome 3"/>
</dbReference>
<sequence>MEEEEKVKAIFKDQSVVVLCDETTNTKGECVFVILFKIVFGNSDPKLVAASVKVLNSTNAIVCSRAVVETATKYDIKHDNVCVHSFPTRLDTRTNLLVLVCNNLLYAQYWAYKLHVVGNVRCSELTALNECEVKGKMAFLNTRKRKHHHLEFLNNTSLKPKSFPSPVLTRWNAWLKSVEYLDKYMNIIAEFFKQYNGEGSDATQYLQNFFTVQGQTCGQAVGEGGIVNLFGCLEDSSYPLAHELHAKLADLKNGYKFVSDHSFTD</sequence>
<dbReference type="EMBL" id="JARBHB010000003">
    <property type="protein sequence ID" value="KAJ8888877.1"/>
    <property type="molecule type" value="Genomic_DNA"/>
</dbReference>
<accession>A0ABQ9HX83</accession>
<gene>
    <name evidence="1" type="ORF">PR048_008371</name>
</gene>
<keyword evidence="2" id="KW-1185">Reference proteome</keyword>
<reference evidence="1 2" key="1">
    <citation type="submission" date="2023-02" db="EMBL/GenBank/DDBJ databases">
        <title>LHISI_Scaffold_Assembly.</title>
        <authorList>
            <person name="Stuart O.P."/>
            <person name="Cleave R."/>
            <person name="Magrath M.J.L."/>
            <person name="Mikheyev A.S."/>
        </authorList>
    </citation>
    <scope>NUCLEOTIDE SEQUENCE [LARGE SCALE GENOMIC DNA]</scope>
    <source>
        <strain evidence="1">Daus_M_001</strain>
        <tissue evidence="1">Leg muscle</tissue>
    </source>
</reference>
<comment type="caution">
    <text evidence="1">The sequence shown here is derived from an EMBL/GenBank/DDBJ whole genome shotgun (WGS) entry which is preliminary data.</text>
</comment>
<name>A0ABQ9HX83_9NEOP</name>
<organism evidence="1 2">
    <name type="scientific">Dryococelus australis</name>
    <dbReference type="NCBI Taxonomy" id="614101"/>
    <lineage>
        <taxon>Eukaryota</taxon>
        <taxon>Metazoa</taxon>
        <taxon>Ecdysozoa</taxon>
        <taxon>Arthropoda</taxon>
        <taxon>Hexapoda</taxon>
        <taxon>Insecta</taxon>
        <taxon>Pterygota</taxon>
        <taxon>Neoptera</taxon>
        <taxon>Polyneoptera</taxon>
        <taxon>Phasmatodea</taxon>
        <taxon>Verophasmatodea</taxon>
        <taxon>Anareolatae</taxon>
        <taxon>Phasmatidae</taxon>
        <taxon>Eurycanthinae</taxon>
        <taxon>Dryococelus</taxon>
    </lineage>
</organism>
<evidence type="ECO:0000313" key="2">
    <source>
        <dbReference type="Proteomes" id="UP001159363"/>
    </source>
</evidence>